<accession>A0A1X1RHE9</accession>
<proteinExistence type="predicted"/>
<evidence type="ECO:0000313" key="2">
    <source>
        <dbReference type="Proteomes" id="UP000193484"/>
    </source>
</evidence>
<evidence type="ECO:0000313" key="1">
    <source>
        <dbReference type="EMBL" id="ORV06215.1"/>
    </source>
</evidence>
<name>A0A1X1RHE9_MYCFA</name>
<reference evidence="1 2" key="1">
    <citation type="submission" date="2016-01" db="EMBL/GenBank/DDBJ databases">
        <title>The new phylogeny of the genus Mycobacterium.</title>
        <authorList>
            <person name="Tarcisio F."/>
            <person name="Conor M."/>
            <person name="Antonella G."/>
            <person name="Elisabetta G."/>
            <person name="Giulia F.S."/>
            <person name="Sara T."/>
            <person name="Anna F."/>
            <person name="Clotilde B."/>
            <person name="Roberto B."/>
            <person name="Veronica D.S."/>
            <person name="Fabio R."/>
            <person name="Monica P."/>
            <person name="Olivier J."/>
            <person name="Enrico T."/>
            <person name="Nicola S."/>
        </authorList>
    </citation>
    <scope>NUCLEOTIDE SEQUENCE [LARGE SCALE GENOMIC DNA]</scope>
    <source>
        <strain evidence="1 2">DSM 44179</strain>
    </source>
</reference>
<dbReference type="Proteomes" id="UP000193484">
    <property type="component" value="Unassembled WGS sequence"/>
</dbReference>
<organism evidence="1 2">
    <name type="scientific">Mycolicibacterium fallax</name>
    <name type="common">Mycobacterium fallax</name>
    <dbReference type="NCBI Taxonomy" id="1793"/>
    <lineage>
        <taxon>Bacteria</taxon>
        <taxon>Bacillati</taxon>
        <taxon>Actinomycetota</taxon>
        <taxon>Actinomycetes</taxon>
        <taxon>Mycobacteriales</taxon>
        <taxon>Mycobacteriaceae</taxon>
        <taxon>Mycolicibacterium</taxon>
    </lineage>
</organism>
<sequence length="72" mass="7760">MLDRKLNLFSYSGGAITALDQVSFERRGQLRSTAAKLVAITPGGRKVLIRGYRLDGGIGRADDLLNAIARGQ</sequence>
<dbReference type="AlphaFoldDB" id="A0A1X1RHE9"/>
<dbReference type="OrthoDB" id="4629920at2"/>
<gene>
    <name evidence="1" type="ORF">AWC04_05765</name>
</gene>
<comment type="caution">
    <text evidence="1">The sequence shown here is derived from an EMBL/GenBank/DDBJ whole genome shotgun (WGS) entry which is preliminary data.</text>
</comment>
<dbReference type="EMBL" id="LQOJ01000022">
    <property type="protein sequence ID" value="ORV06215.1"/>
    <property type="molecule type" value="Genomic_DNA"/>
</dbReference>
<keyword evidence="2" id="KW-1185">Reference proteome</keyword>
<protein>
    <submittedName>
        <fullName evidence="1">Uncharacterized protein</fullName>
    </submittedName>
</protein>